<organism evidence="2 3">
    <name type="scientific">Thalassotalea eurytherma</name>
    <dbReference type="NCBI Taxonomy" id="1144278"/>
    <lineage>
        <taxon>Bacteria</taxon>
        <taxon>Pseudomonadati</taxon>
        <taxon>Pseudomonadota</taxon>
        <taxon>Gammaproteobacteria</taxon>
        <taxon>Alteromonadales</taxon>
        <taxon>Colwelliaceae</taxon>
        <taxon>Thalassotalea</taxon>
    </lineage>
</organism>
<evidence type="ECO:0000313" key="2">
    <source>
        <dbReference type="EMBL" id="GLX80630.1"/>
    </source>
</evidence>
<evidence type="ECO:0008006" key="4">
    <source>
        <dbReference type="Google" id="ProtNLM"/>
    </source>
</evidence>
<dbReference type="Gene3D" id="1.10.287.950">
    <property type="entry name" value="Methyl-accepting chemotaxis protein"/>
    <property type="match status" value="1"/>
</dbReference>
<name>A0ABQ6H0Q8_9GAMM</name>
<accession>A0ABQ6H0Q8</accession>
<dbReference type="EMBL" id="BSSU01000001">
    <property type="protein sequence ID" value="GLX80630.1"/>
    <property type="molecule type" value="Genomic_DNA"/>
</dbReference>
<comment type="caution">
    <text evidence="2">The sequence shown here is derived from an EMBL/GenBank/DDBJ whole genome shotgun (WGS) entry which is preliminary data.</text>
</comment>
<protein>
    <recommendedName>
        <fullName evidence="4">Methyl-accepting chemotaxis protein</fullName>
    </recommendedName>
</protein>
<dbReference type="Proteomes" id="UP001157133">
    <property type="component" value="Unassembled WGS sequence"/>
</dbReference>
<dbReference type="RefSeq" id="WP_284205945.1">
    <property type="nucleotide sequence ID" value="NZ_BSSU01000001.1"/>
</dbReference>
<sequence length="90" mass="9869">MTDTTNVAKYKDSNAEHASLSAEKADAQAAHSQKLLAQLEHVMNEMEQESNHSQLALNKLIEDSNNISQVSTAIIEIAEQTKLIDAKCCN</sequence>
<evidence type="ECO:0000256" key="1">
    <source>
        <dbReference type="SAM" id="MobiDB-lite"/>
    </source>
</evidence>
<dbReference type="SUPFAM" id="SSF58104">
    <property type="entry name" value="Methyl-accepting chemotaxis protein (MCP) signaling domain"/>
    <property type="match status" value="1"/>
</dbReference>
<keyword evidence="3" id="KW-1185">Reference proteome</keyword>
<feature type="region of interest" description="Disordered" evidence="1">
    <location>
        <begin position="1"/>
        <end position="26"/>
    </location>
</feature>
<reference evidence="2 3" key="1">
    <citation type="submission" date="2023-03" db="EMBL/GenBank/DDBJ databases">
        <title>Draft genome sequence of Thalassotalea eurytherma JCM 18482T.</title>
        <authorList>
            <person name="Sawabe T."/>
        </authorList>
    </citation>
    <scope>NUCLEOTIDE SEQUENCE [LARGE SCALE GENOMIC DNA]</scope>
    <source>
        <strain evidence="2 3">JCM 18482</strain>
    </source>
</reference>
<gene>
    <name evidence="2" type="ORF">theurythT_00820</name>
</gene>
<proteinExistence type="predicted"/>
<evidence type="ECO:0000313" key="3">
    <source>
        <dbReference type="Proteomes" id="UP001157133"/>
    </source>
</evidence>